<dbReference type="InterPro" id="IPR042113">
    <property type="entry name" value="P_AcTrfase_dom1"/>
</dbReference>
<dbReference type="PIRSF" id="PIRSF000428">
    <property type="entry name" value="P_Ac_trans"/>
    <property type="match status" value="1"/>
</dbReference>
<evidence type="ECO:0000256" key="2">
    <source>
        <dbReference type="ARBA" id="ARBA00005656"/>
    </source>
</evidence>
<evidence type="ECO:0000313" key="7">
    <source>
        <dbReference type="EMBL" id="WHO15340.1"/>
    </source>
</evidence>
<reference evidence="6 8" key="1">
    <citation type="submission" date="2016-06" db="EMBL/GenBank/DDBJ databases">
        <authorList>
            <person name="Kjaerup R.B."/>
            <person name="Dalgaard T.S."/>
            <person name="Juul-Madsen H.R."/>
        </authorList>
    </citation>
    <scope>NUCLEOTIDE SEQUENCE [LARGE SCALE GENOMIC DNA]</scope>
    <source>
        <strain evidence="6">JF4278</strain>
    </source>
</reference>
<dbReference type="AlphaFoldDB" id="A0A2N8U2Y0"/>
<reference evidence="7 9" key="2">
    <citation type="journal article" date="2020" name="Vet. Res.">
        <title>Phylogenomic analysis of Mycoplasma bovis from Belgian veal, dairy and beef herds.</title>
        <authorList>
            <person name="Bokma J."/>
            <person name="Vereecke N."/>
            <person name="De Bleecker K."/>
            <person name="Callens J."/>
            <person name="Ribbens S."/>
            <person name="Nauwynck H."/>
            <person name="Haesebrouck F."/>
            <person name="Theuns S."/>
            <person name="Boyen F."/>
            <person name="Pardon B."/>
        </authorList>
    </citation>
    <scope>NUCLEOTIDE SEQUENCE [LARGE SCALE GENOMIC DNA]</scope>
    <source>
        <strain evidence="7 9">Mb222</strain>
    </source>
</reference>
<dbReference type="InterPro" id="IPR012147">
    <property type="entry name" value="P_Ac_Bu_trans"/>
</dbReference>
<feature type="domain" description="Phosphate acetyl/butaryl transferase" evidence="5">
    <location>
        <begin position="14"/>
        <end position="317"/>
    </location>
</feature>
<dbReference type="InterPro" id="IPR042112">
    <property type="entry name" value="P_AcTrfase_dom2"/>
</dbReference>
<evidence type="ECO:0000259" key="5">
    <source>
        <dbReference type="Pfam" id="PF01515"/>
    </source>
</evidence>
<dbReference type="InterPro" id="IPR002505">
    <property type="entry name" value="PTA_PTB"/>
</dbReference>
<reference evidence="7" key="3">
    <citation type="submission" date="2021-04" db="EMBL/GenBank/DDBJ databases">
        <authorList>
            <person name="Vereecke N."/>
            <person name="Bokma J."/>
        </authorList>
    </citation>
    <scope>NUCLEOTIDE SEQUENCE</scope>
    <source>
        <strain evidence="7">Mb222</strain>
    </source>
</reference>
<dbReference type="STRING" id="28903.B0W43_02870"/>
<evidence type="ECO:0000256" key="1">
    <source>
        <dbReference type="ARBA" id="ARBA00000705"/>
    </source>
</evidence>
<comment type="catalytic activity">
    <reaction evidence="1">
        <text>acetyl-CoA + phosphate = acetyl phosphate + CoA</text>
        <dbReference type="Rhea" id="RHEA:19521"/>
        <dbReference type="ChEBI" id="CHEBI:22191"/>
        <dbReference type="ChEBI" id="CHEBI:43474"/>
        <dbReference type="ChEBI" id="CHEBI:57287"/>
        <dbReference type="ChEBI" id="CHEBI:57288"/>
        <dbReference type="EC" id="2.3.1.8"/>
    </reaction>
</comment>
<protein>
    <submittedName>
        <fullName evidence="6">Phosphate acetyltransferase</fullName>
    </submittedName>
    <submittedName>
        <fullName evidence="7">Phosphate acyltransferase</fullName>
    </submittedName>
</protein>
<dbReference type="GO" id="GO:0008959">
    <property type="term" value="F:phosphate acetyltransferase activity"/>
    <property type="evidence" value="ECO:0007669"/>
    <property type="project" value="UniProtKB-EC"/>
</dbReference>
<evidence type="ECO:0000313" key="9">
    <source>
        <dbReference type="Proteomes" id="UP000596039"/>
    </source>
</evidence>
<dbReference type="Proteomes" id="UP000233776">
    <property type="component" value="Chromosome I"/>
</dbReference>
<evidence type="ECO:0000313" key="8">
    <source>
        <dbReference type="Proteomes" id="UP000233776"/>
    </source>
</evidence>
<comment type="similarity">
    <text evidence="2">Belongs to the phosphate acetyltransferase and butyryltransferase family.</text>
</comment>
<dbReference type="PANTHER" id="PTHR43356">
    <property type="entry name" value="PHOSPHATE ACETYLTRANSFERASE"/>
    <property type="match status" value="1"/>
</dbReference>
<sequence length="324" mass="35528">MHTTSKFSAYISSLLKEKCQKQILSVLFIDGDDKRAREAALYFKKNNLARPIMLLENESQVVDDGLENIILSKEEESIKAYASELVKIRNGKEDYETCLKNMHTRPYYGAMMIKLKDVDSAVGGLIYSTADILRAAFKCIGAKPAIKTISSVIVMHKDDEQLIFTDPSTVQKPSAEQLVDIAANAISFANMMNMNSLGAFLTYSTNNSGKGENPDLVREAVKIATERGLNVINGEMQFDSAYDLNVRKAKFPSAVQKEAGVFIFPNLESCNIGCKIAQRMGKYGAVGAILQGVNGAINDFSRGATVADVIDVTSITILNGYTFK</sequence>
<dbReference type="EMBL" id="CP058496">
    <property type="protein sequence ID" value="WHO15340.1"/>
    <property type="molecule type" value="Genomic_DNA"/>
</dbReference>
<keyword evidence="9" id="KW-1185">Reference proteome</keyword>
<dbReference type="InterPro" id="IPR050500">
    <property type="entry name" value="Phos_Acetyltrans/Butyryltrans"/>
</dbReference>
<gene>
    <name evidence="7" type="ORF">HYD69_01405</name>
    <name evidence="6" type="ORF">MBOVJF4278_00555</name>
</gene>
<dbReference type="PANTHER" id="PTHR43356:SF3">
    <property type="entry name" value="PHOSPHATE ACETYLTRANSFERASE"/>
    <property type="match status" value="1"/>
</dbReference>
<dbReference type="SUPFAM" id="SSF53659">
    <property type="entry name" value="Isocitrate/Isopropylmalate dehydrogenase-like"/>
    <property type="match status" value="1"/>
</dbReference>
<proteinExistence type="inferred from homology"/>
<dbReference type="Gene3D" id="3.40.50.10950">
    <property type="match status" value="1"/>
</dbReference>
<dbReference type="Pfam" id="PF01515">
    <property type="entry name" value="PTA_PTB"/>
    <property type="match status" value="1"/>
</dbReference>
<dbReference type="Gene3D" id="3.40.50.10750">
    <property type="entry name" value="Isocitrate/Isopropylmalate dehydrogenase-like"/>
    <property type="match status" value="1"/>
</dbReference>
<evidence type="ECO:0000313" key="6">
    <source>
        <dbReference type="EMBL" id="SBO46325.1"/>
    </source>
</evidence>
<organism evidence="6 8">
    <name type="scientific">Mycoplasmopsis bovis</name>
    <name type="common">Mycoplasma bovis</name>
    <dbReference type="NCBI Taxonomy" id="28903"/>
    <lineage>
        <taxon>Bacteria</taxon>
        <taxon>Bacillati</taxon>
        <taxon>Mycoplasmatota</taxon>
        <taxon>Mycoplasmoidales</taxon>
        <taxon>Metamycoplasmataceae</taxon>
        <taxon>Mycoplasmopsis</taxon>
    </lineage>
</organism>
<evidence type="ECO:0000256" key="4">
    <source>
        <dbReference type="ARBA" id="ARBA00023315"/>
    </source>
</evidence>
<evidence type="ECO:0000256" key="3">
    <source>
        <dbReference type="ARBA" id="ARBA00022679"/>
    </source>
</evidence>
<keyword evidence="4 7" id="KW-0012">Acyltransferase</keyword>
<dbReference type="Proteomes" id="UP000596039">
    <property type="component" value="Chromosome"/>
</dbReference>
<name>A0A2N8U2Y0_MYCBV</name>
<dbReference type="EMBL" id="LT578453">
    <property type="protein sequence ID" value="SBO46325.1"/>
    <property type="molecule type" value="Genomic_DNA"/>
</dbReference>
<keyword evidence="3 6" id="KW-0808">Transferase</keyword>
<accession>A0A2N8U2Y0</accession>
<dbReference type="RefSeq" id="WP_075271204.1">
    <property type="nucleotide sequence ID" value="NZ_CP022586.1"/>
</dbReference>